<accession>A0A0F9CDX0</accession>
<reference evidence="1" key="1">
    <citation type="journal article" date="2015" name="Nature">
        <title>Complex archaea that bridge the gap between prokaryotes and eukaryotes.</title>
        <authorList>
            <person name="Spang A."/>
            <person name="Saw J.H."/>
            <person name="Jorgensen S.L."/>
            <person name="Zaremba-Niedzwiedzka K."/>
            <person name="Martijn J."/>
            <person name="Lind A.E."/>
            <person name="van Eijk R."/>
            <person name="Schleper C."/>
            <person name="Guy L."/>
            <person name="Ettema T.J."/>
        </authorList>
    </citation>
    <scope>NUCLEOTIDE SEQUENCE</scope>
</reference>
<protein>
    <submittedName>
        <fullName evidence="1">Uncharacterized protein</fullName>
    </submittedName>
</protein>
<dbReference type="EMBL" id="LAZR01036519">
    <property type="protein sequence ID" value="KKL24627.1"/>
    <property type="molecule type" value="Genomic_DNA"/>
</dbReference>
<dbReference type="AlphaFoldDB" id="A0A0F9CDX0"/>
<name>A0A0F9CDX0_9ZZZZ</name>
<organism evidence="1">
    <name type="scientific">marine sediment metagenome</name>
    <dbReference type="NCBI Taxonomy" id="412755"/>
    <lineage>
        <taxon>unclassified sequences</taxon>
        <taxon>metagenomes</taxon>
        <taxon>ecological metagenomes</taxon>
    </lineage>
</organism>
<proteinExistence type="predicted"/>
<evidence type="ECO:0000313" key="1">
    <source>
        <dbReference type="EMBL" id="KKL24627.1"/>
    </source>
</evidence>
<comment type="caution">
    <text evidence="1">The sequence shown here is derived from an EMBL/GenBank/DDBJ whole genome shotgun (WGS) entry which is preliminary data.</text>
</comment>
<sequence>MPAPNLQIERLPASRDDSEKAFLQQQYNVQAKALERTPMTDVQFKTKILQLQTKTTMEWNKIEQGRRQKSAEREQVQRLIRGGTSGQTREQEAGTRMQLGPEAEKLVYQKEKYLTPQYLRSKGFIENVAAYAGQAEDLRGLEWGPPKKQKQDLVEQYQRWRQSELYDTKNPAEKQQLDREWDMMMFSSPVFKNWWKSKDKREPITEVKALRATGRISRAIREKVVGKSPIGASISRKSEMAHGFSVAASGYRTEGRPRPAQKKLTKDIARQYLNRYGNRQAAMEAAQADGLIE</sequence>
<gene>
    <name evidence="1" type="ORF">LCGC14_2413440</name>
</gene>